<dbReference type="RefSeq" id="WP_074952419.1">
    <property type="nucleotide sequence ID" value="NZ_BJXR01000039.1"/>
</dbReference>
<dbReference type="PROSITE" id="PS51257">
    <property type="entry name" value="PROKAR_LIPOPROTEIN"/>
    <property type="match status" value="1"/>
</dbReference>
<accession>A0A511T8D2</accession>
<evidence type="ECO:0000313" key="3">
    <source>
        <dbReference type="Proteomes" id="UP000183760"/>
    </source>
</evidence>
<comment type="caution">
    <text evidence="1">The sequence shown here is derived from an EMBL/GenBank/DDBJ whole genome shotgun (WGS) entry which is preliminary data.</text>
</comment>
<dbReference type="AlphaFoldDB" id="A0A511T8D2"/>
<dbReference type="STRING" id="1334629.MFUL124B02_23145"/>
<name>A0A511T8D2_MYXFU</name>
<reference evidence="2 3" key="1">
    <citation type="submission" date="2016-10" db="EMBL/GenBank/DDBJ databases">
        <authorList>
            <person name="Varghese N."/>
            <person name="Submissions S."/>
        </authorList>
    </citation>
    <scope>NUCLEOTIDE SEQUENCE [LARGE SCALE GENOMIC DNA]</scope>
    <source>
        <strain evidence="2 3">DSM 16525</strain>
    </source>
</reference>
<evidence type="ECO:0000313" key="2">
    <source>
        <dbReference type="EMBL" id="SET83399.1"/>
    </source>
</evidence>
<dbReference type="EMBL" id="BJXR01000039">
    <property type="protein sequence ID" value="GEN10409.1"/>
    <property type="molecule type" value="Genomic_DNA"/>
</dbReference>
<gene>
    <name evidence="1" type="ORF">MFU01_54460</name>
    <name evidence="2" type="ORF">SAMN05443572_103424</name>
</gene>
<sequence>MKVRSFFPLPRITAAALALSLFTGCGDDDDSDDADYDGPLYAAITQSSVDGEAISYVALLRSVDQTEKISLKDAVEIPGRALGSGVRKAGVLYVSHSEEAKVERFKITAKGKLESDGEVSFKGRGIDNIEEYQHQFQFVSDTKAYFVDAHTAQIIVWNPAAMSVTSAIPLPGLAIEGALTSFSTMPVRVGTRLIIPIAWRPSADIAVINQAGVLVIDTTNDSVKVVTDNRCGWVRDSVVGPDNQVYLATEAYGSAVNRLKGADKAATPCLIRFNPESGAFDANFYRELSGLTNGTTTGSLVRGPNGTAYLRVLDEQSYTVDPEAHPRLVASAPAWKFWQLNLSTFTATAVNTLPASSGSTFLYEADNNRLLFTEFTNNSSLTNFRELTDQSGKLVFSSDGLIFSFLQLR</sequence>
<dbReference type="Proteomes" id="UP000183760">
    <property type="component" value="Unassembled WGS sequence"/>
</dbReference>
<dbReference type="EMBL" id="FOIB01000003">
    <property type="protein sequence ID" value="SET83399.1"/>
    <property type="molecule type" value="Genomic_DNA"/>
</dbReference>
<dbReference type="OrthoDB" id="5379593at2"/>
<evidence type="ECO:0000313" key="4">
    <source>
        <dbReference type="Proteomes" id="UP000321514"/>
    </source>
</evidence>
<proteinExistence type="predicted"/>
<dbReference type="SUPFAM" id="SSF101898">
    <property type="entry name" value="NHL repeat"/>
    <property type="match status" value="1"/>
</dbReference>
<evidence type="ECO:0000313" key="1">
    <source>
        <dbReference type="EMBL" id="GEN10409.1"/>
    </source>
</evidence>
<keyword evidence="3" id="KW-1185">Reference proteome</keyword>
<dbReference type="Proteomes" id="UP000321514">
    <property type="component" value="Unassembled WGS sequence"/>
</dbReference>
<evidence type="ECO:0008006" key="5">
    <source>
        <dbReference type="Google" id="ProtNLM"/>
    </source>
</evidence>
<reference evidence="1 4" key="2">
    <citation type="submission" date="2019-07" db="EMBL/GenBank/DDBJ databases">
        <title>Whole genome shotgun sequence of Myxococcus fulvus NBRC 100333.</title>
        <authorList>
            <person name="Hosoyama A."/>
            <person name="Uohara A."/>
            <person name="Ohji S."/>
            <person name="Ichikawa N."/>
        </authorList>
    </citation>
    <scope>NUCLEOTIDE SEQUENCE [LARGE SCALE GENOMIC DNA]</scope>
    <source>
        <strain evidence="1 4">NBRC 100333</strain>
    </source>
</reference>
<protein>
    <recommendedName>
        <fullName evidence="5">Lipoprotein</fullName>
    </recommendedName>
</protein>
<organism evidence="1 4">
    <name type="scientific">Myxococcus fulvus</name>
    <dbReference type="NCBI Taxonomy" id="33"/>
    <lineage>
        <taxon>Bacteria</taxon>
        <taxon>Pseudomonadati</taxon>
        <taxon>Myxococcota</taxon>
        <taxon>Myxococcia</taxon>
        <taxon>Myxococcales</taxon>
        <taxon>Cystobacterineae</taxon>
        <taxon>Myxococcaceae</taxon>
        <taxon>Myxococcus</taxon>
    </lineage>
</organism>